<accession>A0A919A3E8</accession>
<dbReference type="GO" id="GO:0016787">
    <property type="term" value="F:hydrolase activity"/>
    <property type="evidence" value="ECO:0007669"/>
    <property type="project" value="UniProtKB-KW"/>
</dbReference>
<dbReference type="InterPro" id="IPR001466">
    <property type="entry name" value="Beta-lactam-related"/>
</dbReference>
<organism evidence="3 4">
    <name type="scientific">Streptomyces spiralis</name>
    <dbReference type="NCBI Taxonomy" id="66376"/>
    <lineage>
        <taxon>Bacteria</taxon>
        <taxon>Bacillati</taxon>
        <taxon>Actinomycetota</taxon>
        <taxon>Actinomycetes</taxon>
        <taxon>Kitasatosporales</taxon>
        <taxon>Streptomycetaceae</taxon>
        <taxon>Streptomyces</taxon>
    </lineage>
</organism>
<feature type="domain" description="Beta-lactamase-related" evidence="1">
    <location>
        <begin position="23"/>
        <end position="338"/>
    </location>
</feature>
<name>A0A919A3E8_9ACTN</name>
<gene>
    <name evidence="3" type="ORF">GCM10014715_43770</name>
</gene>
<proteinExistence type="predicted"/>
<evidence type="ECO:0000259" key="1">
    <source>
        <dbReference type="Pfam" id="PF00144"/>
    </source>
</evidence>
<dbReference type="Gene3D" id="3.40.710.10">
    <property type="entry name" value="DD-peptidase/beta-lactamase superfamily"/>
    <property type="match status" value="1"/>
</dbReference>
<dbReference type="PANTHER" id="PTHR46825:SF7">
    <property type="entry name" value="D-ALANYL-D-ALANINE CARBOXYPEPTIDASE"/>
    <property type="match status" value="1"/>
</dbReference>
<dbReference type="InterPro" id="IPR050491">
    <property type="entry name" value="AmpC-like"/>
</dbReference>
<protein>
    <submittedName>
        <fullName evidence="3">Serine hydrolase</fullName>
    </submittedName>
</protein>
<keyword evidence="3" id="KW-0378">Hydrolase</keyword>
<dbReference type="Proteomes" id="UP000641386">
    <property type="component" value="Unassembled WGS sequence"/>
</dbReference>
<dbReference type="Pfam" id="PF24491">
    <property type="entry name" value="DUF7586"/>
    <property type="match status" value="1"/>
</dbReference>
<reference evidence="3" key="2">
    <citation type="submission" date="2020-09" db="EMBL/GenBank/DDBJ databases">
        <authorList>
            <person name="Sun Q."/>
            <person name="Ohkuma M."/>
        </authorList>
    </citation>
    <scope>NUCLEOTIDE SEQUENCE</scope>
    <source>
        <strain evidence="3">JCM 3302</strain>
    </source>
</reference>
<dbReference type="AlphaFoldDB" id="A0A919A3E8"/>
<feature type="domain" description="DUF7586" evidence="2">
    <location>
        <begin position="355"/>
        <end position="439"/>
    </location>
</feature>
<dbReference type="SUPFAM" id="SSF56601">
    <property type="entry name" value="beta-lactamase/transpeptidase-like"/>
    <property type="match status" value="1"/>
</dbReference>
<dbReference type="RefSeq" id="WP_189902701.1">
    <property type="nucleotide sequence ID" value="NZ_BNBC01000020.1"/>
</dbReference>
<keyword evidence="4" id="KW-1185">Reference proteome</keyword>
<dbReference type="InterPro" id="IPR012338">
    <property type="entry name" value="Beta-lactam/transpept-like"/>
</dbReference>
<comment type="caution">
    <text evidence="3">The sequence shown here is derived from an EMBL/GenBank/DDBJ whole genome shotgun (WGS) entry which is preliminary data.</text>
</comment>
<evidence type="ECO:0000259" key="2">
    <source>
        <dbReference type="Pfam" id="PF24491"/>
    </source>
</evidence>
<dbReference type="InterPro" id="IPR056008">
    <property type="entry name" value="DUF7586"/>
</dbReference>
<dbReference type="PANTHER" id="PTHR46825">
    <property type="entry name" value="D-ALANYL-D-ALANINE-CARBOXYPEPTIDASE/ENDOPEPTIDASE AMPH"/>
    <property type="match status" value="1"/>
</dbReference>
<dbReference type="EMBL" id="BNBC01000020">
    <property type="protein sequence ID" value="GHE83110.1"/>
    <property type="molecule type" value="Genomic_DNA"/>
</dbReference>
<dbReference type="Pfam" id="PF00144">
    <property type="entry name" value="Beta-lactamase"/>
    <property type="match status" value="1"/>
</dbReference>
<evidence type="ECO:0000313" key="3">
    <source>
        <dbReference type="EMBL" id="GHE83110.1"/>
    </source>
</evidence>
<sequence>MTTPQDELLPSTRRALLHRIAVAQAEGRAPSLVAAVARGGRTVWHGARTSVDGHAPDENTQYRIGSITKTFTAVLVLRLRDEGLLDLVDPLEKHLPGTGAGEATIGDLLAHTGGLAAESPAPWWERTPGTLRPELADVLGEKPLRHPVGRRFHYSNPGYTVLGALVEKLRGAAWEDVLRREVLEPLGLQRTSTRPQAPHAGGWAVHPWADVMLPEPAEDLGRMAPAGQLWSTTADLARFAVFLVQGDDRVLSAESLREMRQPSAPPEDVDVVTGYAYGLGLELRRSGERLLVGHSGSLPGFLAFLTVAVEDDVAAVVLANCTSGVPLATVGADLVRIVADAEPRIPEPWRPLPEVEPSVLELAGQWYWGTYGFGLRLTADGLISLEPLSGTGRRSRFRANGDGTWTGLEGYYAGELLRPVRRPDGSVDHLDLGSFVFTRQPYDENASVPGGVDPEGWRGIG</sequence>
<evidence type="ECO:0000313" key="4">
    <source>
        <dbReference type="Proteomes" id="UP000641386"/>
    </source>
</evidence>
<reference evidence="3" key="1">
    <citation type="journal article" date="2014" name="Int. J. Syst. Evol. Microbiol.">
        <title>Complete genome sequence of Corynebacterium casei LMG S-19264T (=DSM 44701T), isolated from a smear-ripened cheese.</title>
        <authorList>
            <consortium name="US DOE Joint Genome Institute (JGI-PGF)"/>
            <person name="Walter F."/>
            <person name="Albersmeier A."/>
            <person name="Kalinowski J."/>
            <person name="Ruckert C."/>
        </authorList>
    </citation>
    <scope>NUCLEOTIDE SEQUENCE</scope>
    <source>
        <strain evidence="3">JCM 3302</strain>
    </source>
</reference>